<dbReference type="CDD" id="cd00229">
    <property type="entry name" value="SGNH_hydrolase"/>
    <property type="match status" value="1"/>
</dbReference>
<dbReference type="SUPFAM" id="SSF52266">
    <property type="entry name" value="SGNH hydrolase"/>
    <property type="match status" value="1"/>
</dbReference>
<evidence type="ECO:0000313" key="3">
    <source>
        <dbReference type="Proteomes" id="UP000230833"/>
    </source>
</evidence>
<dbReference type="InterPro" id="IPR013830">
    <property type="entry name" value="SGNH_hydro"/>
</dbReference>
<proteinExistence type="predicted"/>
<evidence type="ECO:0000313" key="2">
    <source>
        <dbReference type="EMBL" id="PIR46843.1"/>
    </source>
</evidence>
<dbReference type="Gene3D" id="3.40.50.1110">
    <property type="entry name" value="SGNH hydrolase"/>
    <property type="match status" value="1"/>
</dbReference>
<protein>
    <recommendedName>
        <fullName evidence="1">SGNH hydrolase-type esterase domain-containing protein</fullName>
    </recommendedName>
</protein>
<evidence type="ECO:0000259" key="1">
    <source>
        <dbReference type="Pfam" id="PF13472"/>
    </source>
</evidence>
<dbReference type="Proteomes" id="UP000230833">
    <property type="component" value="Unassembled WGS sequence"/>
</dbReference>
<comment type="caution">
    <text evidence="2">The sequence shown here is derived from an EMBL/GenBank/DDBJ whole genome shotgun (WGS) entry which is preliminary data.</text>
</comment>
<dbReference type="Pfam" id="PF13472">
    <property type="entry name" value="Lipase_GDSL_2"/>
    <property type="match status" value="1"/>
</dbReference>
<dbReference type="AlphaFoldDB" id="A0A2H0RK23"/>
<name>A0A2H0RK23_9BACT</name>
<dbReference type="InterPro" id="IPR036514">
    <property type="entry name" value="SGNH_hydro_sf"/>
</dbReference>
<sequence>MTDGEQRLDGFKKRLLSLENEAGAPQPGKGYKIAFLGDSLTSTEWVHPNWREIVEYVLKDKLSKLGKGEFGWKLAEWGIRSENAGFDGATTLDMFNIVEACLHDPAKSISLSGHIDLVMVMGGDNDMSFGRSGEEMRDTLAQIFSYFTERKIEVVYLTPASGPKAAEKHEESLLSFLRPTIDMFPVEGVQFVDLFSEMKKYDLEKCYTFVSEGNQYLGIEKGEIDFVHPNPLGNAYMAKAILDKCFGVSFDPDLYIKDSKEWKMFPSY</sequence>
<feature type="domain" description="SGNH hydrolase-type esterase" evidence="1">
    <location>
        <begin position="35"/>
        <end position="235"/>
    </location>
</feature>
<gene>
    <name evidence="2" type="ORF">COV07_02145</name>
</gene>
<accession>A0A2H0RK23</accession>
<dbReference type="EMBL" id="PCYL01000027">
    <property type="protein sequence ID" value="PIR46843.1"/>
    <property type="molecule type" value="Genomic_DNA"/>
</dbReference>
<organism evidence="2 3">
    <name type="scientific">Candidatus Vogelbacteria bacterium CG10_big_fil_rev_8_21_14_0_10_45_14</name>
    <dbReference type="NCBI Taxonomy" id="1975042"/>
    <lineage>
        <taxon>Bacteria</taxon>
        <taxon>Candidatus Vogeliibacteriota</taxon>
    </lineage>
</organism>
<reference evidence="2 3" key="1">
    <citation type="submission" date="2017-09" db="EMBL/GenBank/DDBJ databases">
        <title>Depth-based differentiation of microbial function through sediment-hosted aquifers and enrichment of novel symbionts in the deep terrestrial subsurface.</title>
        <authorList>
            <person name="Probst A.J."/>
            <person name="Ladd B."/>
            <person name="Jarett J.K."/>
            <person name="Geller-Mcgrath D.E."/>
            <person name="Sieber C.M."/>
            <person name="Emerson J.B."/>
            <person name="Anantharaman K."/>
            <person name="Thomas B.C."/>
            <person name="Malmstrom R."/>
            <person name="Stieglmeier M."/>
            <person name="Klingl A."/>
            <person name="Woyke T."/>
            <person name="Ryan C.M."/>
            <person name="Banfield J.F."/>
        </authorList>
    </citation>
    <scope>NUCLEOTIDE SEQUENCE [LARGE SCALE GENOMIC DNA]</scope>
    <source>
        <strain evidence="2">CG10_big_fil_rev_8_21_14_0_10_45_14</strain>
    </source>
</reference>